<dbReference type="Proteomes" id="UP000433483">
    <property type="component" value="Unassembled WGS sequence"/>
</dbReference>
<dbReference type="Pfam" id="PF12796">
    <property type="entry name" value="Ank_2"/>
    <property type="match status" value="1"/>
</dbReference>
<dbReference type="PANTHER" id="PTHR28112:SF1">
    <property type="entry name" value="SRP-INDEPENDENT TARGETING PROTEIN 3"/>
    <property type="match status" value="1"/>
</dbReference>
<reference evidence="2 3" key="1">
    <citation type="submission" date="2018-08" db="EMBL/GenBank/DDBJ databases">
        <title>Genomic investigation of the strawberry pathogen Phytophthora fragariae indicates pathogenicity is determined by transcriptional variation in three key races.</title>
        <authorList>
            <person name="Adams T.M."/>
            <person name="Armitage A.D."/>
            <person name="Sobczyk M.K."/>
            <person name="Bates H.J."/>
            <person name="Dunwell J.M."/>
            <person name="Nellist C.F."/>
            <person name="Harrison R.J."/>
        </authorList>
    </citation>
    <scope>NUCLEOTIDE SEQUENCE [LARGE SCALE GENOMIC DNA]</scope>
    <source>
        <strain evidence="2 3">NOV-27</strain>
    </source>
</reference>
<proteinExistence type="predicted"/>
<organism evidence="2 3">
    <name type="scientific">Phytophthora fragariae</name>
    <dbReference type="NCBI Taxonomy" id="53985"/>
    <lineage>
        <taxon>Eukaryota</taxon>
        <taxon>Sar</taxon>
        <taxon>Stramenopiles</taxon>
        <taxon>Oomycota</taxon>
        <taxon>Peronosporomycetes</taxon>
        <taxon>Peronosporales</taxon>
        <taxon>Peronosporaceae</taxon>
        <taxon>Phytophthora</taxon>
    </lineage>
</organism>
<accession>A0A6A3X487</accession>
<dbReference type="SUPFAM" id="SSF48403">
    <property type="entry name" value="Ankyrin repeat"/>
    <property type="match status" value="1"/>
</dbReference>
<dbReference type="AlphaFoldDB" id="A0A6A3X487"/>
<dbReference type="GO" id="GO:0005783">
    <property type="term" value="C:endoplasmic reticulum"/>
    <property type="evidence" value="ECO:0007669"/>
    <property type="project" value="InterPro"/>
</dbReference>
<sequence>MMTPSDVRQESSDDSSDSSRLERRRAQSRTRQLRYLERKRQYERGLLASVDTLQSEVRSLQSQLDGFRHGELERCACPTSANASLPPSPTAALPTSSILQTARDLVHCFRSGFAPTESHPWLPCASPTQEQVRFVQQVVHPDVSNGELRGQNSFLEQWRRYTAFFGSLALHPQSFSMLPGNVGHAVCQTQLTLSLLLESSAFQHVFPHLLQPQHSTLLQRLSNQQLHVPMTLQLQFDALGRSVQLRRVHELRAGLAPAARQLRRRGRRAARRAHLPLWPHRPRRPARARPSADATEAEVHPAFRPLESTSASAMAGKQSPMRMFIMLPMIFLMGKIDFENETILTAARTAFFVCQATALLVGLYLKQLIERKHDTRKIFVPGPKSPFDQSPNYAELTETTYEAHELAKAKEFLKQTLIGAGISSLIHFKMGVNHVVMIQSVMMPMNLWDNPLVQAYLLGRRNGRIWNERLEGESAEEAAAAAGVDAPAAASATPAVTKKESEKVTPEEAIAAALAAGADADFDALWTAVKAKVNAKTDEDQWTALMVACGSPVDTDDFIKKVVKAGADVLAVDGDGWTALHWSAFHGRPEAAEALLSSISAAKLEQLLAVKAVDGRTAAEVAKGEENGDVVDVLTSFSSNGADKKEEDATLRQRKAGASSVEDVD</sequence>
<dbReference type="InterPro" id="IPR036770">
    <property type="entry name" value="Ankyrin_rpt-contain_sf"/>
</dbReference>
<feature type="region of interest" description="Disordered" evidence="1">
    <location>
        <begin position="270"/>
        <end position="299"/>
    </location>
</feature>
<name>A0A6A3X487_9STRA</name>
<gene>
    <name evidence="2" type="ORF">PF005_g18658</name>
</gene>
<dbReference type="EMBL" id="QXGB01001372">
    <property type="protein sequence ID" value="KAE9191917.1"/>
    <property type="molecule type" value="Genomic_DNA"/>
</dbReference>
<dbReference type="GO" id="GO:0005739">
    <property type="term" value="C:mitochondrion"/>
    <property type="evidence" value="ECO:0007669"/>
    <property type="project" value="TreeGrafter"/>
</dbReference>
<dbReference type="Pfam" id="PF10032">
    <property type="entry name" value="Pho88"/>
    <property type="match status" value="1"/>
</dbReference>
<feature type="compositionally biased region" description="Basic and acidic residues" evidence="1">
    <location>
        <begin position="642"/>
        <end position="651"/>
    </location>
</feature>
<dbReference type="SMART" id="SM00248">
    <property type="entry name" value="ANK"/>
    <property type="match status" value="2"/>
</dbReference>
<dbReference type="OrthoDB" id="18139at2759"/>
<dbReference type="PANTHER" id="PTHR28112">
    <property type="entry name" value="SRP-INDEPENDENT TARGETING PROTEIN 3"/>
    <property type="match status" value="1"/>
</dbReference>
<dbReference type="Gene3D" id="1.25.40.20">
    <property type="entry name" value="Ankyrin repeat-containing domain"/>
    <property type="match status" value="1"/>
</dbReference>
<evidence type="ECO:0000313" key="3">
    <source>
        <dbReference type="Proteomes" id="UP000433483"/>
    </source>
</evidence>
<feature type="compositionally biased region" description="Basic residues" evidence="1">
    <location>
        <begin position="270"/>
        <end position="287"/>
    </location>
</feature>
<comment type="caution">
    <text evidence="2">The sequence shown here is derived from an EMBL/GenBank/DDBJ whole genome shotgun (WGS) entry which is preliminary data.</text>
</comment>
<evidence type="ECO:0000313" key="2">
    <source>
        <dbReference type="EMBL" id="KAE9191917.1"/>
    </source>
</evidence>
<dbReference type="InterPro" id="IPR002110">
    <property type="entry name" value="Ankyrin_rpt"/>
</dbReference>
<feature type="compositionally biased region" description="Basic and acidic residues" evidence="1">
    <location>
        <begin position="7"/>
        <end position="25"/>
    </location>
</feature>
<keyword evidence="3" id="KW-1185">Reference proteome</keyword>
<feature type="region of interest" description="Disordered" evidence="1">
    <location>
        <begin position="641"/>
        <end position="665"/>
    </location>
</feature>
<feature type="region of interest" description="Disordered" evidence="1">
    <location>
        <begin position="1"/>
        <end position="32"/>
    </location>
</feature>
<evidence type="ECO:0000256" key="1">
    <source>
        <dbReference type="SAM" id="MobiDB-lite"/>
    </source>
</evidence>
<protein>
    <submittedName>
        <fullName evidence="2">Uncharacterized protein</fullName>
    </submittedName>
</protein>
<dbReference type="InterPro" id="IPR012098">
    <property type="entry name" value="SND3_fun"/>
</dbReference>
<dbReference type="GO" id="GO:0045047">
    <property type="term" value="P:protein targeting to ER"/>
    <property type="evidence" value="ECO:0007669"/>
    <property type="project" value="InterPro"/>
</dbReference>